<sequence>MEEDNIYRLTMEEVLFDKRINAIVAARHVQRSPGDERYYQTVTMLSVNMGTSASVSFCAICQKNELHRRWMWLICDHMFHYSCLMEWFTNNPICPLCRA</sequence>
<dbReference type="Proteomes" id="UP000887159">
    <property type="component" value="Unassembled WGS sequence"/>
</dbReference>
<evidence type="ECO:0000313" key="6">
    <source>
        <dbReference type="Proteomes" id="UP000887159"/>
    </source>
</evidence>
<dbReference type="Gene3D" id="3.30.40.10">
    <property type="entry name" value="Zinc/RING finger domain, C3HC4 (zinc finger)"/>
    <property type="match status" value="1"/>
</dbReference>
<evidence type="ECO:0000313" key="5">
    <source>
        <dbReference type="EMBL" id="GFX97623.1"/>
    </source>
</evidence>
<accession>A0A8X6V7S6</accession>
<evidence type="ECO:0000259" key="4">
    <source>
        <dbReference type="PROSITE" id="PS50089"/>
    </source>
</evidence>
<feature type="domain" description="RING-type" evidence="4">
    <location>
        <begin position="58"/>
        <end position="98"/>
    </location>
</feature>
<evidence type="ECO:0000256" key="1">
    <source>
        <dbReference type="ARBA" id="ARBA00022771"/>
    </source>
</evidence>
<evidence type="ECO:0000256" key="2">
    <source>
        <dbReference type="ARBA" id="ARBA00022833"/>
    </source>
</evidence>
<dbReference type="PROSITE" id="PS50089">
    <property type="entry name" value="ZF_RING_2"/>
    <property type="match status" value="1"/>
</dbReference>
<organism evidence="5 6">
    <name type="scientific">Trichonephila clavipes</name>
    <name type="common">Golden silk orbweaver</name>
    <name type="synonym">Nephila clavipes</name>
    <dbReference type="NCBI Taxonomy" id="2585209"/>
    <lineage>
        <taxon>Eukaryota</taxon>
        <taxon>Metazoa</taxon>
        <taxon>Ecdysozoa</taxon>
        <taxon>Arthropoda</taxon>
        <taxon>Chelicerata</taxon>
        <taxon>Arachnida</taxon>
        <taxon>Araneae</taxon>
        <taxon>Araneomorphae</taxon>
        <taxon>Entelegynae</taxon>
        <taxon>Araneoidea</taxon>
        <taxon>Nephilidae</taxon>
        <taxon>Trichonephila</taxon>
    </lineage>
</organism>
<reference evidence="5" key="1">
    <citation type="submission" date="2020-08" db="EMBL/GenBank/DDBJ databases">
        <title>Multicomponent nature underlies the extraordinary mechanical properties of spider dragline silk.</title>
        <authorList>
            <person name="Kono N."/>
            <person name="Nakamura H."/>
            <person name="Mori M."/>
            <person name="Yoshida Y."/>
            <person name="Ohtoshi R."/>
            <person name="Malay A.D."/>
            <person name="Moran D.A.P."/>
            <person name="Tomita M."/>
            <person name="Numata K."/>
            <person name="Arakawa K."/>
        </authorList>
    </citation>
    <scope>NUCLEOTIDE SEQUENCE</scope>
</reference>
<keyword evidence="1 3" id="KW-0863">Zinc-finger</keyword>
<dbReference type="InterPro" id="IPR013083">
    <property type="entry name" value="Znf_RING/FYVE/PHD"/>
</dbReference>
<proteinExistence type="predicted"/>
<dbReference type="GO" id="GO:0008270">
    <property type="term" value="F:zinc ion binding"/>
    <property type="evidence" value="ECO:0007669"/>
    <property type="project" value="UniProtKB-KW"/>
</dbReference>
<gene>
    <name evidence="5" type="ORF">TNCV_2841831</name>
</gene>
<comment type="caution">
    <text evidence="5">The sequence shown here is derived from an EMBL/GenBank/DDBJ whole genome shotgun (WGS) entry which is preliminary data.</text>
</comment>
<evidence type="ECO:0000256" key="3">
    <source>
        <dbReference type="PROSITE-ProRule" id="PRU00175"/>
    </source>
</evidence>
<protein>
    <recommendedName>
        <fullName evidence="4">RING-type domain-containing protein</fullName>
    </recommendedName>
</protein>
<dbReference type="AlphaFoldDB" id="A0A8X6V7S6"/>
<keyword evidence="1 3" id="KW-0479">Metal-binding</keyword>
<dbReference type="SMART" id="SM00184">
    <property type="entry name" value="RING"/>
    <property type="match status" value="1"/>
</dbReference>
<dbReference type="Pfam" id="PF13639">
    <property type="entry name" value="zf-RING_2"/>
    <property type="match status" value="1"/>
</dbReference>
<dbReference type="EMBL" id="BMAU01021198">
    <property type="protein sequence ID" value="GFX97623.1"/>
    <property type="molecule type" value="Genomic_DNA"/>
</dbReference>
<name>A0A8X6V7S6_TRICX</name>
<keyword evidence="6" id="KW-1185">Reference proteome</keyword>
<keyword evidence="2" id="KW-0862">Zinc</keyword>
<dbReference type="InterPro" id="IPR001841">
    <property type="entry name" value="Znf_RING"/>
</dbReference>
<dbReference type="SUPFAM" id="SSF57850">
    <property type="entry name" value="RING/U-box"/>
    <property type="match status" value="1"/>
</dbReference>